<evidence type="ECO:0000256" key="1">
    <source>
        <dbReference type="SAM" id="Phobius"/>
    </source>
</evidence>
<protein>
    <submittedName>
        <fullName evidence="2">Uncharacterized protein</fullName>
    </submittedName>
</protein>
<reference evidence="2 3" key="1">
    <citation type="submission" date="2019-02" db="EMBL/GenBank/DDBJ databases">
        <title>Deep-cultivation of Planctomycetes and their phenomic and genomic characterization uncovers novel biology.</title>
        <authorList>
            <person name="Wiegand S."/>
            <person name="Jogler M."/>
            <person name="Boedeker C."/>
            <person name="Pinto D."/>
            <person name="Vollmers J."/>
            <person name="Rivas-Marin E."/>
            <person name="Kohn T."/>
            <person name="Peeters S.H."/>
            <person name="Heuer A."/>
            <person name="Rast P."/>
            <person name="Oberbeckmann S."/>
            <person name="Bunk B."/>
            <person name="Jeske O."/>
            <person name="Meyerdierks A."/>
            <person name="Storesund J.E."/>
            <person name="Kallscheuer N."/>
            <person name="Luecker S."/>
            <person name="Lage O.M."/>
            <person name="Pohl T."/>
            <person name="Merkel B.J."/>
            <person name="Hornburger P."/>
            <person name="Mueller R.-W."/>
            <person name="Bruemmer F."/>
            <person name="Labrenz M."/>
            <person name="Spormann A.M."/>
            <person name="Op Den Camp H."/>
            <person name="Overmann J."/>
            <person name="Amann R."/>
            <person name="Jetten M.S.M."/>
            <person name="Mascher T."/>
            <person name="Medema M.H."/>
            <person name="Devos D.P."/>
            <person name="Kaster A.-K."/>
            <person name="Ovreas L."/>
            <person name="Rohde M."/>
            <person name="Galperin M.Y."/>
            <person name="Jogler C."/>
        </authorList>
    </citation>
    <scope>NUCLEOTIDE SEQUENCE [LARGE SCALE GENOMIC DNA]</scope>
    <source>
        <strain evidence="2 3">Pla22</strain>
    </source>
</reference>
<keyword evidence="1" id="KW-0812">Transmembrane</keyword>
<keyword evidence="1" id="KW-0472">Membrane</keyword>
<sequence length="180" mass="20528">MIYFLGWVAFLVCVLSAIPIATVLERRKYRPKAAPVEEEQSLEELLESEPEEVVEGELEKRLRRLKLAAEGMSQEEMYAHAQATLALATMLENKERYSDANSAVEILVNQPGIGDHYLILALVKRIVLLKTLGMDEQIPETEEELRNTYMRLQQNEPQVLDMLASELSDSELETYRAIFG</sequence>
<dbReference type="Proteomes" id="UP000316598">
    <property type="component" value="Unassembled WGS sequence"/>
</dbReference>
<organism evidence="2 3">
    <name type="scientific">Rubripirellula amarantea</name>
    <dbReference type="NCBI Taxonomy" id="2527999"/>
    <lineage>
        <taxon>Bacteria</taxon>
        <taxon>Pseudomonadati</taxon>
        <taxon>Planctomycetota</taxon>
        <taxon>Planctomycetia</taxon>
        <taxon>Pirellulales</taxon>
        <taxon>Pirellulaceae</taxon>
        <taxon>Rubripirellula</taxon>
    </lineage>
</organism>
<evidence type="ECO:0000313" key="2">
    <source>
        <dbReference type="EMBL" id="TWT52725.1"/>
    </source>
</evidence>
<dbReference type="AlphaFoldDB" id="A0A5C5WR54"/>
<name>A0A5C5WR54_9BACT</name>
<accession>A0A5C5WR54</accession>
<feature type="transmembrane region" description="Helical" evidence="1">
    <location>
        <begin position="6"/>
        <end position="24"/>
    </location>
</feature>
<keyword evidence="1" id="KW-1133">Transmembrane helix</keyword>
<keyword evidence="3" id="KW-1185">Reference proteome</keyword>
<dbReference type="EMBL" id="SJPI01000001">
    <property type="protein sequence ID" value="TWT52725.1"/>
    <property type="molecule type" value="Genomic_DNA"/>
</dbReference>
<proteinExistence type="predicted"/>
<gene>
    <name evidence="2" type="ORF">Pla22_03510</name>
</gene>
<evidence type="ECO:0000313" key="3">
    <source>
        <dbReference type="Proteomes" id="UP000316598"/>
    </source>
</evidence>
<dbReference type="RefSeq" id="WP_146513051.1">
    <property type="nucleotide sequence ID" value="NZ_SJPI01000001.1"/>
</dbReference>
<comment type="caution">
    <text evidence="2">The sequence shown here is derived from an EMBL/GenBank/DDBJ whole genome shotgun (WGS) entry which is preliminary data.</text>
</comment>